<reference evidence="1" key="1">
    <citation type="submission" date="2020-07" db="EMBL/GenBank/DDBJ databases">
        <title>Multicomponent nature underlies the extraordinary mechanical properties of spider dragline silk.</title>
        <authorList>
            <person name="Kono N."/>
            <person name="Nakamura H."/>
            <person name="Mori M."/>
            <person name="Yoshida Y."/>
            <person name="Ohtoshi R."/>
            <person name="Malay A.D."/>
            <person name="Moran D.A.P."/>
            <person name="Tomita M."/>
            <person name="Numata K."/>
            <person name="Arakawa K."/>
        </authorList>
    </citation>
    <scope>NUCLEOTIDE SEQUENCE</scope>
</reference>
<evidence type="ECO:0000313" key="1">
    <source>
        <dbReference type="EMBL" id="GFR04606.1"/>
    </source>
</evidence>
<organism evidence="1 2">
    <name type="scientific">Trichonephila clavata</name>
    <name type="common">Joro spider</name>
    <name type="synonym">Nephila clavata</name>
    <dbReference type="NCBI Taxonomy" id="2740835"/>
    <lineage>
        <taxon>Eukaryota</taxon>
        <taxon>Metazoa</taxon>
        <taxon>Ecdysozoa</taxon>
        <taxon>Arthropoda</taxon>
        <taxon>Chelicerata</taxon>
        <taxon>Arachnida</taxon>
        <taxon>Araneae</taxon>
        <taxon>Araneomorphae</taxon>
        <taxon>Entelegynae</taxon>
        <taxon>Araneoidea</taxon>
        <taxon>Nephilidae</taxon>
        <taxon>Trichonephila</taxon>
    </lineage>
</organism>
<evidence type="ECO:0000313" key="2">
    <source>
        <dbReference type="Proteomes" id="UP000887116"/>
    </source>
</evidence>
<dbReference type="AlphaFoldDB" id="A0A8X6GH08"/>
<proteinExistence type="predicted"/>
<name>A0A8X6GH08_TRICU</name>
<comment type="caution">
    <text evidence="1">The sequence shown here is derived from an EMBL/GenBank/DDBJ whole genome shotgun (WGS) entry which is preliminary data.</text>
</comment>
<protein>
    <submittedName>
        <fullName evidence="1">Uncharacterized protein</fullName>
    </submittedName>
</protein>
<sequence>MCGKCCGSVSGCSQIWVGVHVSCVMFFQVFCVRCSNLFNVKWCSSVCCSGVKLVSYSVGGLSVDQCQVILGQVDRHHDLFSGMSQIVFS</sequence>
<accession>A0A8X6GH08</accession>
<dbReference type="EMBL" id="BMAO01035603">
    <property type="protein sequence ID" value="GFR04606.1"/>
    <property type="molecule type" value="Genomic_DNA"/>
</dbReference>
<dbReference type="Proteomes" id="UP000887116">
    <property type="component" value="Unassembled WGS sequence"/>
</dbReference>
<gene>
    <name evidence="1" type="ORF">TNCT_171371</name>
</gene>
<feature type="non-terminal residue" evidence="1">
    <location>
        <position position="89"/>
    </location>
</feature>
<keyword evidence="2" id="KW-1185">Reference proteome</keyword>